<dbReference type="EC" id="2.7.13.3" evidence="3"/>
<dbReference type="SMART" id="SM00304">
    <property type="entry name" value="HAMP"/>
    <property type="match status" value="1"/>
</dbReference>
<evidence type="ECO:0000256" key="12">
    <source>
        <dbReference type="ARBA" id="ARBA00023012"/>
    </source>
</evidence>
<evidence type="ECO:0000256" key="3">
    <source>
        <dbReference type="ARBA" id="ARBA00012438"/>
    </source>
</evidence>
<keyword evidence="4" id="KW-1003">Cell membrane</keyword>
<accession>A0AAE3AG85</accession>
<proteinExistence type="predicted"/>
<dbReference type="InterPro" id="IPR036890">
    <property type="entry name" value="HATPase_C_sf"/>
</dbReference>
<dbReference type="InterPro" id="IPR004358">
    <property type="entry name" value="Sig_transdc_His_kin-like_C"/>
</dbReference>
<reference evidence="17" key="1">
    <citation type="submission" date="2021-10" db="EMBL/GenBank/DDBJ databases">
        <title>Anaerobic single-cell dispensing facilitates the cultivation of human gut bacteria.</title>
        <authorList>
            <person name="Afrizal A."/>
        </authorList>
    </citation>
    <scope>NUCLEOTIDE SEQUENCE</scope>
    <source>
        <strain evidence="17">CLA-AA-H272</strain>
    </source>
</reference>
<evidence type="ECO:0000256" key="10">
    <source>
        <dbReference type="ARBA" id="ARBA00022840"/>
    </source>
</evidence>
<evidence type="ECO:0000256" key="14">
    <source>
        <dbReference type="SAM" id="Phobius"/>
    </source>
</evidence>
<dbReference type="InterPro" id="IPR003594">
    <property type="entry name" value="HATPase_dom"/>
</dbReference>
<comment type="subcellular location">
    <subcellularLocation>
        <location evidence="2">Cell membrane</location>
        <topology evidence="2">Multi-pass membrane protein</topology>
    </subcellularLocation>
</comment>
<dbReference type="InterPro" id="IPR036097">
    <property type="entry name" value="HisK_dim/P_sf"/>
</dbReference>
<dbReference type="GO" id="GO:0005886">
    <property type="term" value="C:plasma membrane"/>
    <property type="evidence" value="ECO:0007669"/>
    <property type="project" value="UniProtKB-SubCell"/>
</dbReference>
<keyword evidence="5" id="KW-0597">Phosphoprotein</keyword>
<dbReference type="CDD" id="cd00082">
    <property type="entry name" value="HisKA"/>
    <property type="match status" value="1"/>
</dbReference>
<evidence type="ECO:0000259" key="16">
    <source>
        <dbReference type="PROSITE" id="PS50885"/>
    </source>
</evidence>
<feature type="transmembrane region" description="Helical" evidence="14">
    <location>
        <begin position="29"/>
        <end position="52"/>
    </location>
</feature>
<dbReference type="EMBL" id="JAJEPW010000074">
    <property type="protein sequence ID" value="MCC2130829.1"/>
    <property type="molecule type" value="Genomic_DNA"/>
</dbReference>
<feature type="domain" description="HAMP" evidence="16">
    <location>
        <begin position="216"/>
        <end position="268"/>
    </location>
</feature>
<gene>
    <name evidence="17" type="ORF">LKD37_15180</name>
</gene>
<keyword evidence="8" id="KW-0547">Nucleotide-binding</keyword>
<keyword evidence="12" id="KW-0902">Two-component regulatory system</keyword>
<dbReference type="InterPro" id="IPR005467">
    <property type="entry name" value="His_kinase_dom"/>
</dbReference>
<keyword evidence="11 14" id="KW-1133">Transmembrane helix</keyword>
<dbReference type="CDD" id="cd06225">
    <property type="entry name" value="HAMP"/>
    <property type="match status" value="1"/>
</dbReference>
<dbReference type="SMART" id="SM00388">
    <property type="entry name" value="HisKA"/>
    <property type="match status" value="1"/>
</dbReference>
<dbReference type="PROSITE" id="PS50109">
    <property type="entry name" value="HIS_KIN"/>
    <property type="match status" value="1"/>
</dbReference>
<dbReference type="PRINTS" id="PR00344">
    <property type="entry name" value="BCTRLSENSOR"/>
</dbReference>
<dbReference type="InterPro" id="IPR050398">
    <property type="entry name" value="HssS/ArlS-like"/>
</dbReference>
<keyword evidence="6" id="KW-0808">Transferase</keyword>
<evidence type="ECO:0000256" key="5">
    <source>
        <dbReference type="ARBA" id="ARBA00022553"/>
    </source>
</evidence>
<evidence type="ECO:0000256" key="2">
    <source>
        <dbReference type="ARBA" id="ARBA00004651"/>
    </source>
</evidence>
<dbReference type="SUPFAM" id="SSF55874">
    <property type="entry name" value="ATPase domain of HSP90 chaperone/DNA topoisomerase II/histidine kinase"/>
    <property type="match status" value="1"/>
</dbReference>
<keyword evidence="10" id="KW-0067">ATP-binding</keyword>
<dbReference type="PANTHER" id="PTHR45528">
    <property type="entry name" value="SENSOR HISTIDINE KINASE CPXA"/>
    <property type="match status" value="1"/>
</dbReference>
<dbReference type="RefSeq" id="WP_302929957.1">
    <property type="nucleotide sequence ID" value="NZ_JAJEPW010000074.1"/>
</dbReference>
<dbReference type="Pfam" id="PF00512">
    <property type="entry name" value="HisKA"/>
    <property type="match status" value="1"/>
</dbReference>
<evidence type="ECO:0000256" key="11">
    <source>
        <dbReference type="ARBA" id="ARBA00022989"/>
    </source>
</evidence>
<dbReference type="AlphaFoldDB" id="A0AAE3AG85"/>
<dbReference type="GO" id="GO:0000155">
    <property type="term" value="F:phosphorelay sensor kinase activity"/>
    <property type="evidence" value="ECO:0007669"/>
    <property type="project" value="InterPro"/>
</dbReference>
<dbReference type="Gene3D" id="3.30.565.10">
    <property type="entry name" value="Histidine kinase-like ATPase, C-terminal domain"/>
    <property type="match status" value="1"/>
</dbReference>
<evidence type="ECO:0000256" key="7">
    <source>
        <dbReference type="ARBA" id="ARBA00022692"/>
    </source>
</evidence>
<dbReference type="SUPFAM" id="SSF47384">
    <property type="entry name" value="Homodimeric domain of signal transducing histidine kinase"/>
    <property type="match status" value="1"/>
</dbReference>
<dbReference type="Proteomes" id="UP001199319">
    <property type="component" value="Unassembled WGS sequence"/>
</dbReference>
<keyword evidence="7 14" id="KW-0812">Transmembrane</keyword>
<evidence type="ECO:0000256" key="6">
    <source>
        <dbReference type="ARBA" id="ARBA00022679"/>
    </source>
</evidence>
<dbReference type="FunFam" id="1.10.287.130:FF:000001">
    <property type="entry name" value="Two-component sensor histidine kinase"/>
    <property type="match status" value="1"/>
</dbReference>
<dbReference type="InterPro" id="IPR003661">
    <property type="entry name" value="HisK_dim/P_dom"/>
</dbReference>
<evidence type="ECO:0000259" key="15">
    <source>
        <dbReference type="PROSITE" id="PS50109"/>
    </source>
</evidence>
<keyword evidence="9 17" id="KW-0418">Kinase</keyword>
<comment type="catalytic activity">
    <reaction evidence="1">
        <text>ATP + protein L-histidine = ADP + protein N-phospho-L-histidine.</text>
        <dbReference type="EC" id="2.7.13.3"/>
    </reaction>
</comment>
<dbReference type="Gene3D" id="6.10.340.10">
    <property type="match status" value="1"/>
</dbReference>
<dbReference type="SUPFAM" id="SSF158472">
    <property type="entry name" value="HAMP domain-like"/>
    <property type="match status" value="1"/>
</dbReference>
<feature type="transmembrane region" description="Helical" evidence="14">
    <location>
        <begin position="159"/>
        <end position="179"/>
    </location>
</feature>
<evidence type="ECO:0000313" key="18">
    <source>
        <dbReference type="Proteomes" id="UP001199319"/>
    </source>
</evidence>
<keyword evidence="18" id="KW-1185">Reference proteome</keyword>
<dbReference type="Pfam" id="PF00672">
    <property type="entry name" value="HAMP"/>
    <property type="match status" value="1"/>
</dbReference>
<evidence type="ECO:0000256" key="8">
    <source>
        <dbReference type="ARBA" id="ARBA00022741"/>
    </source>
</evidence>
<evidence type="ECO:0000256" key="4">
    <source>
        <dbReference type="ARBA" id="ARBA00022475"/>
    </source>
</evidence>
<comment type="caution">
    <text evidence="17">The sequence shown here is derived from an EMBL/GenBank/DDBJ whole genome shotgun (WGS) entry which is preliminary data.</text>
</comment>
<evidence type="ECO:0000313" key="17">
    <source>
        <dbReference type="EMBL" id="MCC2130829.1"/>
    </source>
</evidence>
<dbReference type="GO" id="GO:0005524">
    <property type="term" value="F:ATP binding"/>
    <property type="evidence" value="ECO:0007669"/>
    <property type="project" value="UniProtKB-KW"/>
</dbReference>
<name>A0AAE3AG85_9FIRM</name>
<organism evidence="17 18">
    <name type="scientific">Brotocaccenecus cirricatena</name>
    <dbReference type="NCBI Taxonomy" id="3064195"/>
    <lineage>
        <taxon>Bacteria</taxon>
        <taxon>Bacillati</taxon>
        <taxon>Bacillota</taxon>
        <taxon>Clostridia</taxon>
        <taxon>Eubacteriales</taxon>
        <taxon>Oscillospiraceae</taxon>
        <taxon>Brotocaccenecus</taxon>
    </lineage>
</organism>
<evidence type="ECO:0000256" key="1">
    <source>
        <dbReference type="ARBA" id="ARBA00000085"/>
    </source>
</evidence>
<keyword evidence="13 14" id="KW-0472">Membrane</keyword>
<dbReference type="InterPro" id="IPR003660">
    <property type="entry name" value="HAMP_dom"/>
</dbReference>
<dbReference type="PANTHER" id="PTHR45528:SF1">
    <property type="entry name" value="SENSOR HISTIDINE KINASE CPXA"/>
    <property type="match status" value="1"/>
</dbReference>
<dbReference type="Gene3D" id="1.10.287.130">
    <property type="match status" value="1"/>
</dbReference>
<evidence type="ECO:0000256" key="13">
    <source>
        <dbReference type="ARBA" id="ARBA00023136"/>
    </source>
</evidence>
<dbReference type="CDD" id="cd00075">
    <property type="entry name" value="HATPase"/>
    <property type="match status" value="1"/>
</dbReference>
<protein>
    <recommendedName>
        <fullName evidence="3">histidine kinase</fullName>
        <ecNumber evidence="3">2.7.13.3</ecNumber>
    </recommendedName>
</protein>
<dbReference type="PROSITE" id="PS50885">
    <property type="entry name" value="HAMP"/>
    <property type="match status" value="1"/>
</dbReference>
<sequence>MDTNTDNKLRLFTRGQGKRLKLRGLRRRWLASSVGPIIVILVLVGVLSAATISSSLDARARSSLEAKAKSGSDYFSAYSMGSYSEYYRRAAQYVTDYSMNDSLAKNVELQFINGKRQVELSSRGAVAGSTPATPEVGRAVETGKTASFSGRDPLTGESILAVSSPVFYNGTVVAVMRFVTSTRLLDQQLWLTVLVMAAVIAAVIFLIFVSNLIFINNVVQPVAEVSEAAKRISSGSYGIQIANKYTDELGQLVDNINNMSLKISQSEKMQTEFISSVSHELRTPLTAISGWGETLLGDETGDPRQLRRGLRIIVKEARRLTGMVEELLEFSKMQDGRFTLQVEEMDLQAELEDAIYTYRELFRQDGIQLNYHSDQELYTELISGDPQRLKQVFCNVLDNAAKHGGAGKRIDVDMTQEGDSYVVRIRDYGPGIPPAEVPFVKQKFYKGSSKARGSGIGLAVCDEIVQRHGGVFDIGNADGGGAIVTIRLPISGQEL</sequence>
<feature type="domain" description="Histidine kinase" evidence="15">
    <location>
        <begin position="276"/>
        <end position="492"/>
    </location>
</feature>
<dbReference type="SMART" id="SM00387">
    <property type="entry name" value="HATPase_c"/>
    <property type="match status" value="1"/>
</dbReference>
<evidence type="ECO:0000256" key="9">
    <source>
        <dbReference type="ARBA" id="ARBA00022777"/>
    </source>
</evidence>
<feature type="transmembrane region" description="Helical" evidence="14">
    <location>
        <begin position="191"/>
        <end position="214"/>
    </location>
</feature>
<dbReference type="Pfam" id="PF02518">
    <property type="entry name" value="HATPase_c"/>
    <property type="match status" value="1"/>
</dbReference>